<reference evidence="2" key="1">
    <citation type="journal article" date="2023" name="bioRxiv">
        <title>Improved chromosome-level genome assembly for marigold (Tagetes erecta).</title>
        <authorList>
            <person name="Jiang F."/>
            <person name="Yuan L."/>
            <person name="Wang S."/>
            <person name="Wang H."/>
            <person name="Xu D."/>
            <person name="Wang A."/>
            <person name="Fan W."/>
        </authorList>
    </citation>
    <scope>NUCLEOTIDE SEQUENCE</scope>
    <source>
        <strain evidence="2">WSJ</strain>
        <tissue evidence="2">Leaf</tissue>
    </source>
</reference>
<evidence type="ECO:0000313" key="3">
    <source>
        <dbReference type="Proteomes" id="UP001229421"/>
    </source>
</evidence>
<evidence type="ECO:0000313" key="2">
    <source>
        <dbReference type="EMBL" id="KAK1419350.1"/>
    </source>
</evidence>
<keyword evidence="1" id="KW-0812">Transmembrane</keyword>
<evidence type="ECO:0008006" key="4">
    <source>
        <dbReference type="Google" id="ProtNLM"/>
    </source>
</evidence>
<sequence length="78" mass="8571">MENITNSLFSPSSYDPQTQFTFTGISFVTITAVVLLFVGQSIDGDVHVLAKNENEIDVVEIEADGVISSNHCEVFLEF</sequence>
<dbReference type="AlphaFoldDB" id="A0AAD8KGU8"/>
<protein>
    <recommendedName>
        <fullName evidence="4">Transmembrane protein</fullName>
    </recommendedName>
</protein>
<keyword evidence="3" id="KW-1185">Reference proteome</keyword>
<name>A0AAD8KGU8_TARER</name>
<dbReference type="Proteomes" id="UP001229421">
    <property type="component" value="Unassembled WGS sequence"/>
</dbReference>
<feature type="transmembrane region" description="Helical" evidence="1">
    <location>
        <begin position="20"/>
        <end position="38"/>
    </location>
</feature>
<proteinExistence type="predicted"/>
<keyword evidence="1" id="KW-0472">Membrane</keyword>
<dbReference type="EMBL" id="JAUHHV010000007">
    <property type="protein sequence ID" value="KAK1419350.1"/>
    <property type="molecule type" value="Genomic_DNA"/>
</dbReference>
<comment type="caution">
    <text evidence="2">The sequence shown here is derived from an EMBL/GenBank/DDBJ whole genome shotgun (WGS) entry which is preliminary data.</text>
</comment>
<keyword evidence="1" id="KW-1133">Transmembrane helix</keyword>
<evidence type="ECO:0000256" key="1">
    <source>
        <dbReference type="SAM" id="Phobius"/>
    </source>
</evidence>
<gene>
    <name evidence="2" type="ORF">QVD17_28516</name>
</gene>
<organism evidence="2 3">
    <name type="scientific">Tagetes erecta</name>
    <name type="common">African marigold</name>
    <dbReference type="NCBI Taxonomy" id="13708"/>
    <lineage>
        <taxon>Eukaryota</taxon>
        <taxon>Viridiplantae</taxon>
        <taxon>Streptophyta</taxon>
        <taxon>Embryophyta</taxon>
        <taxon>Tracheophyta</taxon>
        <taxon>Spermatophyta</taxon>
        <taxon>Magnoliopsida</taxon>
        <taxon>eudicotyledons</taxon>
        <taxon>Gunneridae</taxon>
        <taxon>Pentapetalae</taxon>
        <taxon>asterids</taxon>
        <taxon>campanulids</taxon>
        <taxon>Asterales</taxon>
        <taxon>Asteraceae</taxon>
        <taxon>Asteroideae</taxon>
        <taxon>Heliantheae alliance</taxon>
        <taxon>Tageteae</taxon>
        <taxon>Tagetes</taxon>
    </lineage>
</organism>
<accession>A0AAD8KGU8</accession>